<dbReference type="GO" id="GO:0000974">
    <property type="term" value="C:Prp19 complex"/>
    <property type="evidence" value="ECO:0007669"/>
    <property type="project" value="TreeGrafter"/>
</dbReference>
<reference evidence="1 2" key="1">
    <citation type="journal article" date="2017" name="Genome Biol.">
        <title>New reference genome sequences of hot pepper reveal the massive evolution of plant disease-resistance genes by retroduplication.</title>
        <authorList>
            <person name="Kim S."/>
            <person name="Park J."/>
            <person name="Yeom S.I."/>
            <person name="Kim Y.M."/>
            <person name="Seo E."/>
            <person name="Kim K.T."/>
            <person name="Kim M.S."/>
            <person name="Lee J.M."/>
            <person name="Cheong K."/>
            <person name="Shin H.S."/>
            <person name="Kim S.B."/>
            <person name="Han K."/>
            <person name="Lee J."/>
            <person name="Park M."/>
            <person name="Lee H.A."/>
            <person name="Lee H.Y."/>
            <person name="Lee Y."/>
            <person name="Oh S."/>
            <person name="Lee J.H."/>
            <person name="Choi E."/>
            <person name="Choi E."/>
            <person name="Lee S.E."/>
            <person name="Jeon J."/>
            <person name="Kim H."/>
            <person name="Choi G."/>
            <person name="Song H."/>
            <person name="Lee J."/>
            <person name="Lee S.C."/>
            <person name="Kwon J.K."/>
            <person name="Lee H.Y."/>
            <person name="Koo N."/>
            <person name="Hong Y."/>
            <person name="Kim R.W."/>
            <person name="Kang W.H."/>
            <person name="Huh J.H."/>
            <person name="Kang B.C."/>
            <person name="Yang T.J."/>
            <person name="Lee Y.H."/>
            <person name="Bennetzen J.L."/>
            <person name="Choi D."/>
        </authorList>
    </citation>
    <scope>NUCLEOTIDE SEQUENCE [LARGE SCALE GENOMIC DNA]</scope>
    <source>
        <strain evidence="2">cv. PBC81</strain>
    </source>
</reference>
<dbReference type="OrthoDB" id="10256122at2759"/>
<protein>
    <submittedName>
        <fullName evidence="1">Protein pleiotropic regulator PRL2</fullName>
    </submittedName>
</protein>
<organism evidence="1 2">
    <name type="scientific">Capsicum baccatum</name>
    <name type="common">Peruvian pepper</name>
    <dbReference type="NCBI Taxonomy" id="33114"/>
    <lineage>
        <taxon>Eukaryota</taxon>
        <taxon>Viridiplantae</taxon>
        <taxon>Streptophyta</taxon>
        <taxon>Embryophyta</taxon>
        <taxon>Tracheophyta</taxon>
        <taxon>Spermatophyta</taxon>
        <taxon>Magnoliopsida</taxon>
        <taxon>eudicotyledons</taxon>
        <taxon>Gunneridae</taxon>
        <taxon>Pentapetalae</taxon>
        <taxon>asterids</taxon>
        <taxon>lamiids</taxon>
        <taxon>Solanales</taxon>
        <taxon>Solanaceae</taxon>
        <taxon>Solanoideae</taxon>
        <taxon>Capsiceae</taxon>
        <taxon>Capsicum</taxon>
    </lineage>
</organism>
<dbReference type="GO" id="GO:0071013">
    <property type="term" value="C:catalytic step 2 spliceosome"/>
    <property type="evidence" value="ECO:0007669"/>
    <property type="project" value="TreeGrafter"/>
</dbReference>
<dbReference type="PANTHER" id="PTHR19923">
    <property type="entry name" value="WD40 REPEAT PROTEINPRL1/PRL2-RELATED"/>
    <property type="match status" value="1"/>
</dbReference>
<dbReference type="AlphaFoldDB" id="A0A2G2W5Q9"/>
<dbReference type="GO" id="GO:0071011">
    <property type="term" value="C:precatalytic spliceosome"/>
    <property type="evidence" value="ECO:0007669"/>
    <property type="project" value="TreeGrafter"/>
</dbReference>
<dbReference type="Proteomes" id="UP000224567">
    <property type="component" value="Unassembled WGS sequence"/>
</dbReference>
<dbReference type="PANTHER" id="PTHR19923:SF0">
    <property type="entry name" value="PLEIOTROPIC REGULATOR 1"/>
    <property type="match status" value="1"/>
</dbReference>
<comment type="caution">
    <text evidence="1">The sequence shown here is derived from an EMBL/GenBank/DDBJ whole genome shotgun (WGS) entry which is preliminary data.</text>
</comment>
<reference evidence="2" key="2">
    <citation type="journal article" date="2017" name="J. Anim. Genet.">
        <title>Multiple reference genome sequences of hot pepper reveal the massive evolution of plant disease resistance genes by retroduplication.</title>
        <authorList>
            <person name="Kim S."/>
            <person name="Park J."/>
            <person name="Yeom S.-I."/>
            <person name="Kim Y.-M."/>
            <person name="Seo E."/>
            <person name="Kim K.-T."/>
            <person name="Kim M.-S."/>
            <person name="Lee J.M."/>
            <person name="Cheong K."/>
            <person name="Shin H.-S."/>
            <person name="Kim S.-B."/>
            <person name="Han K."/>
            <person name="Lee J."/>
            <person name="Park M."/>
            <person name="Lee H.-A."/>
            <person name="Lee H.-Y."/>
            <person name="Lee Y."/>
            <person name="Oh S."/>
            <person name="Lee J.H."/>
            <person name="Choi E."/>
            <person name="Choi E."/>
            <person name="Lee S.E."/>
            <person name="Jeon J."/>
            <person name="Kim H."/>
            <person name="Choi G."/>
            <person name="Song H."/>
            <person name="Lee J."/>
            <person name="Lee S.-C."/>
            <person name="Kwon J.-K."/>
            <person name="Lee H.-Y."/>
            <person name="Koo N."/>
            <person name="Hong Y."/>
            <person name="Kim R.W."/>
            <person name="Kang W.-H."/>
            <person name="Huh J.H."/>
            <person name="Kang B.-C."/>
            <person name="Yang T.-J."/>
            <person name="Lee Y.-H."/>
            <person name="Bennetzen J.L."/>
            <person name="Choi D."/>
        </authorList>
    </citation>
    <scope>NUCLEOTIDE SEQUENCE [LARGE SCALE GENOMIC DNA]</scope>
    <source>
        <strain evidence="2">cv. PBC81</strain>
    </source>
</reference>
<evidence type="ECO:0000313" key="1">
    <source>
        <dbReference type="EMBL" id="PHT40563.1"/>
    </source>
</evidence>
<dbReference type="InterPro" id="IPR015943">
    <property type="entry name" value="WD40/YVTN_repeat-like_dom_sf"/>
</dbReference>
<dbReference type="InterPro" id="IPR045241">
    <property type="entry name" value="Prp46/PLRG1-like"/>
</dbReference>
<keyword evidence="2" id="KW-1185">Reference proteome</keyword>
<name>A0A2G2W5Q9_CAPBA</name>
<proteinExistence type="predicted"/>
<dbReference type="GO" id="GO:0000398">
    <property type="term" value="P:mRNA splicing, via spliceosome"/>
    <property type="evidence" value="ECO:0007669"/>
    <property type="project" value="InterPro"/>
</dbReference>
<dbReference type="STRING" id="33114.A0A2G2W5Q9"/>
<dbReference type="EMBL" id="MLFT02000008">
    <property type="protein sequence ID" value="PHT40563.1"/>
    <property type="molecule type" value="Genomic_DNA"/>
</dbReference>
<accession>A0A2G2W5Q9</accession>
<gene>
    <name evidence="1" type="ORF">CQW23_19417</name>
</gene>
<dbReference type="Gene3D" id="2.130.10.10">
    <property type="entry name" value="YVTN repeat-like/Quinoprotein amine dehydrogenase"/>
    <property type="match status" value="1"/>
</dbReference>
<evidence type="ECO:0000313" key="2">
    <source>
        <dbReference type="Proteomes" id="UP000224567"/>
    </source>
</evidence>
<sequence>MRISDIPLLGHYYVSGSLDSEAGIYANTYDVTGSRLVSCEADKTIIMWKEDETTTPETHPLHFKPPNDIRCF</sequence>